<keyword evidence="4" id="KW-0488">Methylation</keyword>
<evidence type="ECO:0000313" key="13">
    <source>
        <dbReference type="EMBL" id="OHU95047.1"/>
    </source>
</evidence>
<organism evidence="13 14">
    <name type="scientific">Pseudoalteromonas byunsanensis</name>
    <dbReference type="NCBI Taxonomy" id="327939"/>
    <lineage>
        <taxon>Bacteria</taxon>
        <taxon>Pseudomonadati</taxon>
        <taxon>Pseudomonadota</taxon>
        <taxon>Gammaproteobacteria</taxon>
        <taxon>Alteromonadales</taxon>
        <taxon>Pseudoalteromonadaceae</taxon>
        <taxon>Pseudoalteromonas</taxon>
    </lineage>
</organism>
<keyword evidence="8 11" id="KW-0472">Membrane</keyword>
<dbReference type="GO" id="GO:0015628">
    <property type="term" value="P:protein secretion by the type II secretion system"/>
    <property type="evidence" value="ECO:0007669"/>
    <property type="project" value="InterPro"/>
</dbReference>
<comment type="subcellular location">
    <subcellularLocation>
        <location evidence="1">Cell inner membrane</location>
        <topology evidence="1">Single-pass membrane protein</topology>
    </subcellularLocation>
</comment>
<evidence type="ECO:0000256" key="2">
    <source>
        <dbReference type="ARBA" id="ARBA00021549"/>
    </source>
</evidence>
<dbReference type="PROSITE" id="PS00409">
    <property type="entry name" value="PROKAR_NTER_METHYL"/>
    <property type="match status" value="1"/>
</dbReference>
<evidence type="ECO:0000256" key="7">
    <source>
        <dbReference type="ARBA" id="ARBA00022989"/>
    </source>
</evidence>
<comment type="caution">
    <text evidence="13">The sequence shown here is derived from an EMBL/GenBank/DDBJ whole genome shotgun (WGS) entry which is preliminary data.</text>
</comment>
<protein>
    <recommendedName>
        <fullName evidence="2">Type II secretion system protein H</fullName>
    </recommendedName>
    <alternativeName>
        <fullName evidence="10">General secretion pathway protein H</fullName>
    </alternativeName>
</protein>
<evidence type="ECO:0000313" key="14">
    <source>
        <dbReference type="Proteomes" id="UP000180253"/>
    </source>
</evidence>
<keyword evidence="3" id="KW-1003">Cell membrane</keyword>
<evidence type="ECO:0000256" key="10">
    <source>
        <dbReference type="ARBA" id="ARBA00030775"/>
    </source>
</evidence>
<feature type="domain" description="General secretion pathway GspH" evidence="12">
    <location>
        <begin position="50"/>
        <end position="169"/>
    </location>
</feature>
<dbReference type="Pfam" id="PF07963">
    <property type="entry name" value="N_methyl"/>
    <property type="match status" value="1"/>
</dbReference>
<dbReference type="GO" id="GO:0015627">
    <property type="term" value="C:type II protein secretion system complex"/>
    <property type="evidence" value="ECO:0007669"/>
    <property type="project" value="InterPro"/>
</dbReference>
<dbReference type="Proteomes" id="UP000180253">
    <property type="component" value="Unassembled WGS sequence"/>
</dbReference>
<dbReference type="Pfam" id="PF12019">
    <property type="entry name" value="GspH"/>
    <property type="match status" value="1"/>
</dbReference>
<evidence type="ECO:0000259" key="12">
    <source>
        <dbReference type="Pfam" id="PF12019"/>
    </source>
</evidence>
<evidence type="ECO:0000256" key="8">
    <source>
        <dbReference type="ARBA" id="ARBA00023136"/>
    </source>
</evidence>
<comment type="similarity">
    <text evidence="9">Belongs to the GSP H family.</text>
</comment>
<dbReference type="Gene3D" id="3.55.40.10">
    <property type="entry name" value="minor pseudopilin epsh domain"/>
    <property type="match status" value="1"/>
</dbReference>
<keyword evidence="7 11" id="KW-1133">Transmembrane helix</keyword>
<evidence type="ECO:0000256" key="5">
    <source>
        <dbReference type="ARBA" id="ARBA00022519"/>
    </source>
</evidence>
<sequence length="182" mass="19954">MRPHVFKSRGLTLIELLITLTIFATLAAIAFYSNENILSNNRAESYLIELKRNITFARAKAAADDQVVILCPVQQEKLVSSTDFSCQPNWSDNALVTFVDLDNDGQFDSDKDTIIRALDPITNVDTLSFSAPFIRFDGSGQITSAVGRFLYCPGAEDAKNQMLTVTLSGNALFNGTSEANCD</sequence>
<keyword evidence="14" id="KW-1185">Reference proteome</keyword>
<name>A0A1S1N6G3_9GAMM</name>
<accession>A0A1S1N6G3</accession>
<dbReference type="NCBIfam" id="TIGR02532">
    <property type="entry name" value="IV_pilin_GFxxxE"/>
    <property type="match status" value="1"/>
</dbReference>
<gene>
    <name evidence="13" type="ORF">BIW53_13640</name>
</gene>
<evidence type="ECO:0000256" key="6">
    <source>
        <dbReference type="ARBA" id="ARBA00022692"/>
    </source>
</evidence>
<dbReference type="AlphaFoldDB" id="A0A1S1N6G3"/>
<dbReference type="InterPro" id="IPR012902">
    <property type="entry name" value="N_methyl_site"/>
</dbReference>
<proteinExistence type="inferred from homology"/>
<evidence type="ECO:0000256" key="4">
    <source>
        <dbReference type="ARBA" id="ARBA00022481"/>
    </source>
</evidence>
<dbReference type="STRING" id="327939.BIW53_13640"/>
<keyword evidence="5" id="KW-0997">Cell inner membrane</keyword>
<dbReference type="GO" id="GO:0005886">
    <property type="term" value="C:plasma membrane"/>
    <property type="evidence" value="ECO:0007669"/>
    <property type="project" value="UniProtKB-SubCell"/>
</dbReference>
<evidence type="ECO:0000256" key="11">
    <source>
        <dbReference type="SAM" id="Phobius"/>
    </source>
</evidence>
<dbReference type="SUPFAM" id="SSF54523">
    <property type="entry name" value="Pili subunits"/>
    <property type="match status" value="1"/>
</dbReference>
<dbReference type="InterPro" id="IPR045584">
    <property type="entry name" value="Pilin-like"/>
</dbReference>
<evidence type="ECO:0000256" key="3">
    <source>
        <dbReference type="ARBA" id="ARBA00022475"/>
    </source>
</evidence>
<evidence type="ECO:0000256" key="1">
    <source>
        <dbReference type="ARBA" id="ARBA00004377"/>
    </source>
</evidence>
<evidence type="ECO:0000256" key="9">
    <source>
        <dbReference type="ARBA" id="ARBA00025772"/>
    </source>
</evidence>
<feature type="transmembrane region" description="Helical" evidence="11">
    <location>
        <begin position="12"/>
        <end position="32"/>
    </location>
</feature>
<keyword evidence="6 11" id="KW-0812">Transmembrane</keyword>
<dbReference type="InterPro" id="IPR022346">
    <property type="entry name" value="T2SS_GspH"/>
</dbReference>
<reference evidence="13 14" key="1">
    <citation type="submission" date="2016-10" db="EMBL/GenBank/DDBJ databases">
        <title>Pseudoalteromonas amylolytica sp. nov., isolated from the surface seawater.</title>
        <authorList>
            <person name="Wu Y.-H."/>
            <person name="Cheng H."/>
            <person name="Jin X.-B."/>
            <person name="Wang C.-S."/>
            <person name="Xu X.-W."/>
        </authorList>
    </citation>
    <scope>NUCLEOTIDE SEQUENCE [LARGE SCALE GENOMIC DNA]</scope>
    <source>
        <strain evidence="13 14">JCM 12483</strain>
    </source>
</reference>
<dbReference type="EMBL" id="MNAN01000032">
    <property type="protein sequence ID" value="OHU95047.1"/>
    <property type="molecule type" value="Genomic_DNA"/>
</dbReference>